<evidence type="ECO:0000256" key="4">
    <source>
        <dbReference type="ARBA" id="ARBA00010617"/>
    </source>
</evidence>
<dbReference type="Proteomes" id="UP000053820">
    <property type="component" value="Unassembled WGS sequence"/>
</dbReference>
<dbReference type="InterPro" id="IPR050121">
    <property type="entry name" value="Cytochrome_P450_monoxygenase"/>
</dbReference>
<keyword evidence="10 13" id="KW-0408">Iron</keyword>
<keyword evidence="11" id="KW-0503">Monooxygenase</keyword>
<dbReference type="Pfam" id="PF00067">
    <property type="entry name" value="p450"/>
    <property type="match status" value="1"/>
</dbReference>
<sequence>MMITKFTIPLPTIKISVSFRVLDVLAVSVLTWSLIRLARSARRRARAPRLPGPPTNSFIFGYPEVLMTPDGPDIYEAWAEKYGSVYQIPCTLGTKRIVLHDPKAIAHFYARETTTYILTPLAVWLTGIIVGKESMLTSHGEVHKRQRKSLTPAFSVAAIRKLSPIFYDSVYKAKAAWDTILESSPDGEIIEVQQCLDTIGVAGFSHDFASLSGSPSAVQTVFESLANAKPSPLFGILFVLAHLFPAMLSLPNPRTQMTKLLNESMGSISAVLLERSRKEGEGVLEEGESDRSIIGLLLKAGKADSELHMSQEEIMAQMKVLLFAGYETTSVSLTWALIELCRDQESQTKLREELSQLQTDPTWDQLHNGLPYLDAVVNEVLRLHPPLSETSRVSTEHDLIPLSSPLHSPSSTATFSSPTHLPIPPSTVVTVPIAAINRSVSIWGSDAKEFKPARWIEEGGIPGKAKGIVGYKHLLTFADGPRTCLGKGFAVAEFKAVLSVLIRNYAFEFKDGPGTKTDLAGGVMPRPKIAGEEGSRVPLRVRRIE</sequence>
<dbReference type="Gene3D" id="1.10.630.10">
    <property type="entry name" value="Cytochrome P450"/>
    <property type="match status" value="1"/>
</dbReference>
<dbReference type="GO" id="GO:0016705">
    <property type="term" value="F:oxidoreductase activity, acting on paired donors, with incorporation or reduction of molecular oxygen"/>
    <property type="evidence" value="ECO:0007669"/>
    <property type="project" value="InterPro"/>
</dbReference>
<dbReference type="SUPFAM" id="SSF48264">
    <property type="entry name" value="Cytochrome P450"/>
    <property type="match status" value="1"/>
</dbReference>
<proteinExistence type="inferred from homology"/>
<keyword evidence="7 13" id="KW-0479">Metal-binding</keyword>
<evidence type="ECO:0000256" key="6">
    <source>
        <dbReference type="ARBA" id="ARBA00022692"/>
    </source>
</evidence>
<accession>A0A0C9W878</accession>
<evidence type="ECO:0000256" key="11">
    <source>
        <dbReference type="ARBA" id="ARBA00023033"/>
    </source>
</evidence>
<evidence type="ECO:0000256" key="10">
    <source>
        <dbReference type="ARBA" id="ARBA00023004"/>
    </source>
</evidence>
<keyword evidence="12" id="KW-0472">Membrane</keyword>
<evidence type="ECO:0000256" key="2">
    <source>
        <dbReference type="ARBA" id="ARBA00004370"/>
    </source>
</evidence>
<evidence type="ECO:0000313" key="15">
    <source>
        <dbReference type="Proteomes" id="UP000053820"/>
    </source>
</evidence>
<protein>
    <recommendedName>
        <fullName evidence="16">Cytochrome P450</fullName>
    </recommendedName>
</protein>
<comment type="cofactor">
    <cofactor evidence="1 13">
        <name>heme</name>
        <dbReference type="ChEBI" id="CHEBI:30413"/>
    </cofactor>
</comment>
<dbReference type="EMBL" id="KN839908">
    <property type="protein sequence ID" value="KIJ58837.1"/>
    <property type="molecule type" value="Genomic_DNA"/>
</dbReference>
<evidence type="ECO:0000256" key="13">
    <source>
        <dbReference type="PIRSR" id="PIRSR602401-1"/>
    </source>
</evidence>
<dbReference type="InterPro" id="IPR002401">
    <property type="entry name" value="Cyt_P450_E_grp-I"/>
</dbReference>
<keyword evidence="5 13" id="KW-0349">Heme</keyword>
<dbReference type="PRINTS" id="PR00385">
    <property type="entry name" value="P450"/>
</dbReference>
<dbReference type="GO" id="GO:0004497">
    <property type="term" value="F:monooxygenase activity"/>
    <property type="evidence" value="ECO:0007669"/>
    <property type="project" value="UniProtKB-KW"/>
</dbReference>
<dbReference type="AlphaFoldDB" id="A0A0C9W878"/>
<dbReference type="GO" id="GO:0016020">
    <property type="term" value="C:membrane"/>
    <property type="evidence" value="ECO:0007669"/>
    <property type="project" value="UniProtKB-SubCell"/>
</dbReference>
<dbReference type="PANTHER" id="PTHR24305:SF166">
    <property type="entry name" value="CYTOCHROME P450 12A4, MITOCHONDRIAL-RELATED"/>
    <property type="match status" value="1"/>
</dbReference>
<evidence type="ECO:0000256" key="8">
    <source>
        <dbReference type="ARBA" id="ARBA00022989"/>
    </source>
</evidence>
<keyword evidence="8" id="KW-1133">Transmembrane helix</keyword>
<dbReference type="InterPro" id="IPR036396">
    <property type="entry name" value="Cyt_P450_sf"/>
</dbReference>
<dbReference type="PANTHER" id="PTHR24305">
    <property type="entry name" value="CYTOCHROME P450"/>
    <property type="match status" value="1"/>
</dbReference>
<evidence type="ECO:0008006" key="16">
    <source>
        <dbReference type="Google" id="ProtNLM"/>
    </source>
</evidence>
<comment type="subcellular location">
    <subcellularLocation>
        <location evidence="2">Membrane</location>
    </subcellularLocation>
</comment>
<evidence type="ECO:0000256" key="12">
    <source>
        <dbReference type="ARBA" id="ARBA00023136"/>
    </source>
</evidence>
<evidence type="ECO:0000256" key="9">
    <source>
        <dbReference type="ARBA" id="ARBA00023002"/>
    </source>
</evidence>
<dbReference type="HOGENOM" id="CLU_001570_5_11_1"/>
<reference evidence="14 15" key="1">
    <citation type="submission" date="2014-04" db="EMBL/GenBank/DDBJ databases">
        <title>Evolutionary Origins and Diversification of the Mycorrhizal Mutualists.</title>
        <authorList>
            <consortium name="DOE Joint Genome Institute"/>
            <consortium name="Mycorrhizal Genomics Consortium"/>
            <person name="Kohler A."/>
            <person name="Kuo A."/>
            <person name="Nagy L.G."/>
            <person name="Floudas D."/>
            <person name="Copeland A."/>
            <person name="Barry K.W."/>
            <person name="Cichocki N."/>
            <person name="Veneault-Fourrey C."/>
            <person name="LaButti K."/>
            <person name="Lindquist E.A."/>
            <person name="Lipzen A."/>
            <person name="Lundell T."/>
            <person name="Morin E."/>
            <person name="Murat C."/>
            <person name="Riley R."/>
            <person name="Ohm R."/>
            <person name="Sun H."/>
            <person name="Tunlid A."/>
            <person name="Henrissat B."/>
            <person name="Grigoriev I.V."/>
            <person name="Hibbett D.S."/>
            <person name="Martin F."/>
        </authorList>
    </citation>
    <scope>NUCLEOTIDE SEQUENCE [LARGE SCALE GENOMIC DNA]</scope>
    <source>
        <strain evidence="14 15">MD-312</strain>
    </source>
</reference>
<keyword evidence="15" id="KW-1185">Reference proteome</keyword>
<comment type="pathway">
    <text evidence="3">Secondary metabolite biosynthesis; terpenoid biosynthesis.</text>
</comment>
<evidence type="ECO:0000256" key="5">
    <source>
        <dbReference type="ARBA" id="ARBA00022617"/>
    </source>
</evidence>
<evidence type="ECO:0000313" key="14">
    <source>
        <dbReference type="EMBL" id="KIJ58837.1"/>
    </source>
</evidence>
<dbReference type="GO" id="GO:0020037">
    <property type="term" value="F:heme binding"/>
    <property type="evidence" value="ECO:0007669"/>
    <property type="project" value="InterPro"/>
</dbReference>
<comment type="similarity">
    <text evidence="4">Belongs to the cytochrome P450 family.</text>
</comment>
<dbReference type="PRINTS" id="PR00463">
    <property type="entry name" value="EP450I"/>
</dbReference>
<evidence type="ECO:0000256" key="7">
    <source>
        <dbReference type="ARBA" id="ARBA00022723"/>
    </source>
</evidence>
<dbReference type="OrthoDB" id="1470350at2759"/>
<evidence type="ECO:0000256" key="3">
    <source>
        <dbReference type="ARBA" id="ARBA00004721"/>
    </source>
</evidence>
<keyword evidence="9" id="KW-0560">Oxidoreductase</keyword>
<gene>
    <name evidence="14" type="ORF">HYDPIDRAFT_33751</name>
</gene>
<keyword evidence="6" id="KW-0812">Transmembrane</keyword>
<dbReference type="GO" id="GO:0005506">
    <property type="term" value="F:iron ion binding"/>
    <property type="evidence" value="ECO:0007669"/>
    <property type="project" value="InterPro"/>
</dbReference>
<feature type="binding site" description="axial binding residue" evidence="13">
    <location>
        <position position="484"/>
    </location>
    <ligand>
        <name>heme</name>
        <dbReference type="ChEBI" id="CHEBI:30413"/>
    </ligand>
    <ligandPart>
        <name>Fe</name>
        <dbReference type="ChEBI" id="CHEBI:18248"/>
    </ligandPart>
</feature>
<dbReference type="InterPro" id="IPR001128">
    <property type="entry name" value="Cyt_P450"/>
</dbReference>
<organism evidence="14 15">
    <name type="scientific">Hydnomerulius pinastri MD-312</name>
    <dbReference type="NCBI Taxonomy" id="994086"/>
    <lineage>
        <taxon>Eukaryota</taxon>
        <taxon>Fungi</taxon>
        <taxon>Dikarya</taxon>
        <taxon>Basidiomycota</taxon>
        <taxon>Agaricomycotina</taxon>
        <taxon>Agaricomycetes</taxon>
        <taxon>Agaricomycetidae</taxon>
        <taxon>Boletales</taxon>
        <taxon>Boletales incertae sedis</taxon>
        <taxon>Leucogyrophana</taxon>
    </lineage>
</organism>
<evidence type="ECO:0000256" key="1">
    <source>
        <dbReference type="ARBA" id="ARBA00001971"/>
    </source>
</evidence>
<name>A0A0C9W878_9AGAM</name>